<name>A0A645FX79_9ZZZZ</name>
<feature type="region of interest" description="Disordered" evidence="1">
    <location>
        <begin position="17"/>
        <end position="53"/>
    </location>
</feature>
<protein>
    <submittedName>
        <fullName evidence="2">Uncharacterized protein</fullName>
    </submittedName>
</protein>
<evidence type="ECO:0000313" key="2">
    <source>
        <dbReference type="EMBL" id="MPN19171.1"/>
    </source>
</evidence>
<feature type="compositionally biased region" description="Polar residues" evidence="1">
    <location>
        <begin position="154"/>
        <end position="163"/>
    </location>
</feature>
<dbReference type="AlphaFoldDB" id="A0A645FX79"/>
<proteinExistence type="predicted"/>
<feature type="compositionally biased region" description="Basic and acidic residues" evidence="1">
    <location>
        <begin position="18"/>
        <end position="29"/>
    </location>
</feature>
<accession>A0A645FX79</accession>
<feature type="compositionally biased region" description="Basic and acidic residues" evidence="1">
    <location>
        <begin position="36"/>
        <end position="53"/>
    </location>
</feature>
<feature type="region of interest" description="Disordered" evidence="1">
    <location>
        <begin position="125"/>
        <end position="163"/>
    </location>
</feature>
<evidence type="ECO:0000256" key="1">
    <source>
        <dbReference type="SAM" id="MobiDB-lite"/>
    </source>
</evidence>
<comment type="caution">
    <text evidence="2">The sequence shown here is derived from an EMBL/GenBank/DDBJ whole genome shotgun (WGS) entry which is preliminary data.</text>
</comment>
<feature type="compositionally biased region" description="Basic and acidic residues" evidence="1">
    <location>
        <begin position="125"/>
        <end position="149"/>
    </location>
</feature>
<organism evidence="2">
    <name type="scientific">bioreactor metagenome</name>
    <dbReference type="NCBI Taxonomy" id="1076179"/>
    <lineage>
        <taxon>unclassified sequences</taxon>
        <taxon>metagenomes</taxon>
        <taxon>ecological metagenomes</taxon>
    </lineage>
</organism>
<gene>
    <name evidence="2" type="ORF">SDC9_166537</name>
</gene>
<reference evidence="2" key="1">
    <citation type="submission" date="2019-08" db="EMBL/GenBank/DDBJ databases">
        <authorList>
            <person name="Kucharzyk K."/>
            <person name="Murdoch R.W."/>
            <person name="Higgins S."/>
            <person name="Loffler F."/>
        </authorList>
    </citation>
    <scope>NUCLEOTIDE SEQUENCE</scope>
</reference>
<sequence>MNVGDLKRRGIFKIALVDGHDRGDGRTQDDPETPQEDYKNGGDAERGEEVDRVGCEQRYRNGAERVDIGGKIFAHQLFGADEGPQPDPQYQREHIRPHKQGEGAPQTVHQLPEIFNKERRYLGDAVEQKGVEHMEDVRQQDISAKHPDKDESDPQSVFNKIHL</sequence>
<dbReference type="EMBL" id="VSSQ01066676">
    <property type="protein sequence ID" value="MPN19171.1"/>
    <property type="molecule type" value="Genomic_DNA"/>
</dbReference>